<dbReference type="InterPro" id="IPR050834">
    <property type="entry name" value="Glycosyltransf_2"/>
</dbReference>
<dbReference type="PANTHER" id="PTHR43685:SF5">
    <property type="entry name" value="GLYCOSYLTRANSFERASE EPSE-RELATED"/>
    <property type="match status" value="1"/>
</dbReference>
<proteinExistence type="inferred from homology"/>
<dbReference type="SUPFAM" id="SSF53448">
    <property type="entry name" value="Nucleotide-diphospho-sugar transferases"/>
    <property type="match status" value="1"/>
</dbReference>
<keyword evidence="3" id="KW-0808">Transferase</keyword>
<comment type="caution">
    <text evidence="5">The sequence shown here is derived from an EMBL/GenBank/DDBJ whole genome shotgun (WGS) entry which is preliminary data.</text>
</comment>
<dbReference type="PANTHER" id="PTHR43685">
    <property type="entry name" value="GLYCOSYLTRANSFERASE"/>
    <property type="match status" value="1"/>
</dbReference>
<evidence type="ECO:0000313" key="6">
    <source>
        <dbReference type="Proteomes" id="UP000231456"/>
    </source>
</evidence>
<reference evidence="6" key="1">
    <citation type="submission" date="2017-09" db="EMBL/GenBank/DDBJ databases">
        <title>Depth-based differentiation of microbial function through sediment-hosted aquifers and enrichment of novel symbionts in the deep terrestrial subsurface.</title>
        <authorList>
            <person name="Probst A.J."/>
            <person name="Ladd B."/>
            <person name="Jarett J.K."/>
            <person name="Geller-Mcgrath D.E."/>
            <person name="Sieber C.M.K."/>
            <person name="Emerson J.B."/>
            <person name="Anantharaman K."/>
            <person name="Thomas B.C."/>
            <person name="Malmstrom R."/>
            <person name="Stieglmeier M."/>
            <person name="Klingl A."/>
            <person name="Woyke T."/>
            <person name="Ryan C.M."/>
            <person name="Banfield J.F."/>
        </authorList>
    </citation>
    <scope>NUCLEOTIDE SEQUENCE [LARGE SCALE GENOMIC DNA]</scope>
</reference>
<dbReference type="Proteomes" id="UP000231456">
    <property type="component" value="Unassembled WGS sequence"/>
</dbReference>
<dbReference type="EMBL" id="PFRH01000154">
    <property type="protein sequence ID" value="PJC51990.1"/>
    <property type="molecule type" value="Genomic_DNA"/>
</dbReference>
<gene>
    <name evidence="5" type="ORF">CO030_05150</name>
</gene>
<accession>A0A2M8F8C9</accession>
<protein>
    <recommendedName>
        <fullName evidence="4">Glycosyltransferase 2-like domain-containing protein</fullName>
    </recommendedName>
</protein>
<dbReference type="Pfam" id="PF00535">
    <property type="entry name" value="Glycos_transf_2"/>
    <property type="match status" value="1"/>
</dbReference>
<evidence type="ECO:0000259" key="4">
    <source>
        <dbReference type="Pfam" id="PF00535"/>
    </source>
</evidence>
<dbReference type="InterPro" id="IPR029044">
    <property type="entry name" value="Nucleotide-diphossugar_trans"/>
</dbReference>
<name>A0A2M8F8C9_9BACT</name>
<evidence type="ECO:0000256" key="1">
    <source>
        <dbReference type="ARBA" id="ARBA00006739"/>
    </source>
</evidence>
<evidence type="ECO:0000256" key="3">
    <source>
        <dbReference type="ARBA" id="ARBA00022679"/>
    </source>
</evidence>
<dbReference type="GO" id="GO:0016757">
    <property type="term" value="F:glycosyltransferase activity"/>
    <property type="evidence" value="ECO:0007669"/>
    <property type="project" value="UniProtKB-KW"/>
</dbReference>
<sequence length="269" mass="31054">MDTNMIKPRVSIIMSTYNDGQYIQESIEGVLRQTYANFEFIIIDDCSTDNTEQIITDIQDKRIQYVYNERNKGLITNLNKGIAIAKGEYIARIDSDDAWIDPDKLKKQVLFLDTHPDYALIGSDAEVYTSDGVRLYTIIHPHTDADIRSVMLRKNCFVHSSVVFRKDVALSSGLYAPSEKYVEDYGLWLRMGQTHKMANVAEPSVSYLHNETGETQQHNLAQIQANIRMIQTYKKTYPQFFVGMLRWRMKYLVVRFGGLGMINRMKSHT</sequence>
<dbReference type="AlphaFoldDB" id="A0A2M8F8C9"/>
<dbReference type="Gene3D" id="3.90.550.10">
    <property type="entry name" value="Spore Coat Polysaccharide Biosynthesis Protein SpsA, Chain A"/>
    <property type="match status" value="1"/>
</dbReference>
<evidence type="ECO:0000313" key="5">
    <source>
        <dbReference type="EMBL" id="PJC51990.1"/>
    </source>
</evidence>
<keyword evidence="2" id="KW-0328">Glycosyltransferase</keyword>
<evidence type="ECO:0000256" key="2">
    <source>
        <dbReference type="ARBA" id="ARBA00022676"/>
    </source>
</evidence>
<comment type="similarity">
    <text evidence="1">Belongs to the glycosyltransferase 2 family.</text>
</comment>
<organism evidence="5 6">
    <name type="scientific">Candidatus Magasanikbacteria bacterium CG_4_9_14_0_2_um_filter_42_11</name>
    <dbReference type="NCBI Taxonomy" id="1974643"/>
    <lineage>
        <taxon>Bacteria</taxon>
        <taxon>Candidatus Magasanikiibacteriota</taxon>
    </lineage>
</organism>
<feature type="domain" description="Glycosyltransferase 2-like" evidence="4">
    <location>
        <begin position="11"/>
        <end position="128"/>
    </location>
</feature>
<dbReference type="InterPro" id="IPR001173">
    <property type="entry name" value="Glyco_trans_2-like"/>
</dbReference>